<dbReference type="CDD" id="cd01092">
    <property type="entry name" value="APP-like"/>
    <property type="match status" value="1"/>
</dbReference>
<evidence type="ECO:0000256" key="4">
    <source>
        <dbReference type="ARBA" id="ARBA00022801"/>
    </source>
</evidence>
<dbReference type="InterPro" id="IPR029149">
    <property type="entry name" value="Creatin/AminoP/Spt16_N"/>
</dbReference>
<name>A0A6I6UPC5_9BACI</name>
<evidence type="ECO:0000313" key="8">
    <source>
        <dbReference type="EMBL" id="QHE61629.1"/>
    </source>
</evidence>
<feature type="domain" description="Peptidase M24" evidence="6">
    <location>
        <begin position="154"/>
        <end position="356"/>
    </location>
</feature>
<keyword evidence="5" id="KW-0464">Manganese</keyword>
<evidence type="ECO:0000256" key="5">
    <source>
        <dbReference type="ARBA" id="ARBA00023211"/>
    </source>
</evidence>
<dbReference type="SUPFAM" id="SSF55920">
    <property type="entry name" value="Creatinase/aminopeptidase"/>
    <property type="match status" value="1"/>
</dbReference>
<dbReference type="GO" id="GO:0046872">
    <property type="term" value="F:metal ion binding"/>
    <property type="evidence" value="ECO:0007669"/>
    <property type="project" value="UniProtKB-KW"/>
</dbReference>
<dbReference type="GO" id="GO:0004177">
    <property type="term" value="F:aminopeptidase activity"/>
    <property type="evidence" value="ECO:0007669"/>
    <property type="project" value="UniProtKB-ARBA"/>
</dbReference>
<dbReference type="PRINTS" id="PR00599">
    <property type="entry name" value="MAPEPTIDASE"/>
</dbReference>
<evidence type="ECO:0000259" key="6">
    <source>
        <dbReference type="Pfam" id="PF00557"/>
    </source>
</evidence>
<dbReference type="Gene3D" id="3.90.230.10">
    <property type="entry name" value="Creatinase/methionine aminopeptidase superfamily"/>
    <property type="match status" value="1"/>
</dbReference>
<dbReference type="Gene3D" id="3.40.350.10">
    <property type="entry name" value="Creatinase/prolidase N-terminal domain"/>
    <property type="match status" value="1"/>
</dbReference>
<organism evidence="8 9">
    <name type="scientific">Rossellomorea vietnamensis</name>
    <dbReference type="NCBI Taxonomy" id="218284"/>
    <lineage>
        <taxon>Bacteria</taxon>
        <taxon>Bacillati</taxon>
        <taxon>Bacillota</taxon>
        <taxon>Bacilli</taxon>
        <taxon>Bacillales</taxon>
        <taxon>Bacillaceae</taxon>
        <taxon>Rossellomorea</taxon>
    </lineage>
</organism>
<dbReference type="PANTHER" id="PTHR46112">
    <property type="entry name" value="AMINOPEPTIDASE"/>
    <property type="match status" value="1"/>
</dbReference>
<dbReference type="EMBL" id="CP047394">
    <property type="protein sequence ID" value="QHE61629.1"/>
    <property type="molecule type" value="Genomic_DNA"/>
</dbReference>
<feature type="domain" description="Creatinase N-terminal" evidence="7">
    <location>
        <begin position="12"/>
        <end position="146"/>
    </location>
</feature>
<dbReference type="InterPro" id="IPR000587">
    <property type="entry name" value="Creatinase_N"/>
</dbReference>
<proteinExistence type="inferred from homology"/>
<accession>A0A6I6UPC5</accession>
<evidence type="ECO:0000256" key="3">
    <source>
        <dbReference type="ARBA" id="ARBA00022723"/>
    </source>
</evidence>
<keyword evidence="4" id="KW-0378">Hydrolase</keyword>
<evidence type="ECO:0000259" key="7">
    <source>
        <dbReference type="Pfam" id="PF01321"/>
    </source>
</evidence>
<dbReference type="AlphaFoldDB" id="A0A6I6UPC5"/>
<sequence length="373" mass="41920">MTLKEEYTLKHRIEMVKNWLKEENIDAAFINSTENVFYLTNFHTDPHERLMGLFVFPDAEPFVVVPGMEARQVKDAGWDNEVIGYSDHENPWDFIAEAIQARKITGKKVAFENEVVTYGRSQAFLNIFDSPLVVNVEDKLNEMRLVKDEGEIAIMRRAAEMADYGVKVGVSALQEGITEMEVLAKIEYELKKKGIREMSFSTMVLFGEKAGDPHGNPGDRKLKAGDFVLFDLGVVLDGYTSDITRTFAYKSASDTQKEIYNTVLKAELASLEASKPGNRIGDLDQVARDIITDAGYGDYFPHRIGHGLGINVHEFPSMSHLNDGILKEGMTYTIEPGIYVPEIGGVRIEDDVLITKDGHITLTNYPKELQIIE</sequence>
<dbReference type="KEGG" id="bvq:FHE72_11845"/>
<protein>
    <submittedName>
        <fullName evidence="8">M24 family metallopeptidase</fullName>
    </submittedName>
</protein>
<keyword evidence="3" id="KW-0479">Metal-binding</keyword>
<dbReference type="SUPFAM" id="SSF53092">
    <property type="entry name" value="Creatinase/prolidase N-terminal domain"/>
    <property type="match status" value="1"/>
</dbReference>
<dbReference type="InterPro" id="IPR001714">
    <property type="entry name" value="Pept_M24_MAP"/>
</dbReference>
<dbReference type="PROSITE" id="PS00491">
    <property type="entry name" value="PROLINE_PEPTIDASE"/>
    <property type="match status" value="1"/>
</dbReference>
<dbReference type="InterPro" id="IPR001131">
    <property type="entry name" value="Peptidase_M24B_aminopep-P_CS"/>
</dbReference>
<dbReference type="Proteomes" id="UP000465062">
    <property type="component" value="Chromosome"/>
</dbReference>
<evidence type="ECO:0000313" key="9">
    <source>
        <dbReference type="Proteomes" id="UP000465062"/>
    </source>
</evidence>
<dbReference type="InterPro" id="IPR036005">
    <property type="entry name" value="Creatinase/aminopeptidase-like"/>
</dbReference>
<dbReference type="InterPro" id="IPR000994">
    <property type="entry name" value="Pept_M24"/>
</dbReference>
<dbReference type="FunFam" id="3.90.230.10:FF:000014">
    <property type="entry name" value="Aminopeptidase P family protein"/>
    <property type="match status" value="1"/>
</dbReference>
<dbReference type="GO" id="GO:0008235">
    <property type="term" value="F:metalloexopeptidase activity"/>
    <property type="evidence" value="ECO:0007669"/>
    <property type="project" value="UniProtKB-ARBA"/>
</dbReference>
<dbReference type="InterPro" id="IPR050659">
    <property type="entry name" value="Peptidase_M24B"/>
</dbReference>
<dbReference type="Pfam" id="PF00557">
    <property type="entry name" value="Peptidase_M24"/>
    <property type="match status" value="1"/>
</dbReference>
<reference evidence="8 9" key="1">
    <citation type="submission" date="2019-06" db="EMBL/GenBank/DDBJ databases">
        <title>An operon consisting of a P-type ATPase gene and a transcriptional regular gene given the different cadmium resistance in Bacillus vietamensis 151-6 and Bacillus marisflavi 151-25.</title>
        <authorList>
            <person name="Yu X."/>
        </authorList>
    </citation>
    <scope>NUCLEOTIDE SEQUENCE [LARGE SCALE GENOMIC DNA]</scope>
    <source>
        <strain evidence="8 9">151-6</strain>
    </source>
</reference>
<comment type="similarity">
    <text evidence="2">Belongs to the peptidase M24B family.</text>
</comment>
<dbReference type="PANTHER" id="PTHR46112:SF10">
    <property type="entry name" value="DIPEPTIDASE YKVY-RELATED"/>
    <property type="match status" value="1"/>
</dbReference>
<comment type="cofactor">
    <cofactor evidence="1">
        <name>Mn(2+)</name>
        <dbReference type="ChEBI" id="CHEBI:29035"/>
    </cofactor>
</comment>
<gene>
    <name evidence="8" type="ORF">FHE72_11845</name>
</gene>
<dbReference type="Pfam" id="PF01321">
    <property type="entry name" value="Creatinase_N"/>
    <property type="match status" value="1"/>
</dbReference>
<evidence type="ECO:0000256" key="2">
    <source>
        <dbReference type="ARBA" id="ARBA00008766"/>
    </source>
</evidence>
<evidence type="ECO:0000256" key="1">
    <source>
        <dbReference type="ARBA" id="ARBA00001936"/>
    </source>
</evidence>